<evidence type="ECO:0000313" key="2">
    <source>
        <dbReference type="Proteomes" id="UP000435187"/>
    </source>
</evidence>
<name>A0A6N7QVB4_9BACI</name>
<dbReference type="EMBL" id="WJEE01000001">
    <property type="protein sequence ID" value="MRI64891.1"/>
    <property type="molecule type" value="Genomic_DNA"/>
</dbReference>
<keyword evidence="2" id="KW-1185">Reference proteome</keyword>
<dbReference type="RefSeq" id="WP_153833779.1">
    <property type="nucleotide sequence ID" value="NZ_JBHUMW010000007.1"/>
</dbReference>
<reference evidence="1 2" key="1">
    <citation type="submission" date="2019-10" db="EMBL/GenBank/DDBJ databases">
        <title>Gracilibacillus salitolerans sp. nov., a moderate halophile isolated from a saline soil in northwest China.</title>
        <authorList>
            <person name="Gan L."/>
        </authorList>
    </citation>
    <scope>NUCLEOTIDE SEQUENCE [LARGE SCALE GENOMIC DNA]</scope>
    <source>
        <strain evidence="1 2">TP2-8</strain>
    </source>
</reference>
<dbReference type="Proteomes" id="UP000435187">
    <property type="component" value="Unassembled WGS sequence"/>
</dbReference>
<comment type="caution">
    <text evidence="1">The sequence shown here is derived from an EMBL/GenBank/DDBJ whole genome shotgun (WGS) entry which is preliminary data.</text>
</comment>
<protein>
    <submittedName>
        <fullName evidence="1">Uncharacterized protein</fullName>
    </submittedName>
</protein>
<accession>A0A6N7QVB4</accession>
<evidence type="ECO:0000313" key="1">
    <source>
        <dbReference type="EMBL" id="MRI64891.1"/>
    </source>
</evidence>
<dbReference type="AlphaFoldDB" id="A0A6N7QVB4"/>
<organism evidence="1 2">
    <name type="scientific">Gracilibacillus thailandensis</name>
    <dbReference type="NCBI Taxonomy" id="563735"/>
    <lineage>
        <taxon>Bacteria</taxon>
        <taxon>Bacillati</taxon>
        <taxon>Bacillota</taxon>
        <taxon>Bacilli</taxon>
        <taxon>Bacillales</taxon>
        <taxon>Bacillaceae</taxon>
        <taxon>Gracilibacillus</taxon>
    </lineage>
</organism>
<sequence length="113" mass="13308">MLCQCKELLHLKIEADFGADPIWCYQCGYNLDIESLPLSDSLKKELIVWVLDIEKWYDWETGQLIKSKRHLAHQHNQLGKILTDKIKQELDPSLTVTFVPFQTIIYFPYRGQL</sequence>
<proteinExistence type="predicted"/>
<gene>
    <name evidence="1" type="ORF">GH885_00840</name>
</gene>